<keyword evidence="3" id="KW-1185">Reference proteome</keyword>
<proteinExistence type="predicted"/>
<feature type="transmembrane region" description="Helical" evidence="1">
    <location>
        <begin position="62"/>
        <end position="81"/>
    </location>
</feature>
<organism evidence="2 3">
    <name type="scientific">Rhodocollybia butyracea</name>
    <dbReference type="NCBI Taxonomy" id="206335"/>
    <lineage>
        <taxon>Eukaryota</taxon>
        <taxon>Fungi</taxon>
        <taxon>Dikarya</taxon>
        <taxon>Basidiomycota</taxon>
        <taxon>Agaricomycotina</taxon>
        <taxon>Agaricomycetes</taxon>
        <taxon>Agaricomycetidae</taxon>
        <taxon>Agaricales</taxon>
        <taxon>Marasmiineae</taxon>
        <taxon>Omphalotaceae</taxon>
        <taxon>Rhodocollybia</taxon>
    </lineage>
</organism>
<comment type="caution">
    <text evidence="2">The sequence shown here is derived from an EMBL/GenBank/DDBJ whole genome shotgun (WGS) entry which is preliminary data.</text>
</comment>
<name>A0A9P5U8F2_9AGAR</name>
<protein>
    <submittedName>
        <fullName evidence="2">Uncharacterized protein</fullName>
    </submittedName>
</protein>
<evidence type="ECO:0000313" key="2">
    <source>
        <dbReference type="EMBL" id="KAF9069961.1"/>
    </source>
</evidence>
<dbReference type="AlphaFoldDB" id="A0A9P5U8F2"/>
<keyword evidence="1" id="KW-1133">Transmembrane helix</keyword>
<keyword evidence="1" id="KW-0472">Membrane</keyword>
<keyword evidence="1" id="KW-0812">Transmembrane</keyword>
<accession>A0A9P5U8F2</accession>
<gene>
    <name evidence="2" type="ORF">BDP27DRAFT_1324462</name>
</gene>
<reference evidence="2" key="1">
    <citation type="submission" date="2020-11" db="EMBL/GenBank/DDBJ databases">
        <authorList>
            <consortium name="DOE Joint Genome Institute"/>
            <person name="Ahrendt S."/>
            <person name="Riley R."/>
            <person name="Andreopoulos W."/>
            <person name="Labutti K."/>
            <person name="Pangilinan J."/>
            <person name="Ruiz-Duenas F.J."/>
            <person name="Barrasa J.M."/>
            <person name="Sanchez-Garcia M."/>
            <person name="Camarero S."/>
            <person name="Miyauchi S."/>
            <person name="Serrano A."/>
            <person name="Linde D."/>
            <person name="Babiker R."/>
            <person name="Drula E."/>
            <person name="Ayuso-Fernandez I."/>
            <person name="Pacheco R."/>
            <person name="Padilla G."/>
            <person name="Ferreira P."/>
            <person name="Barriuso J."/>
            <person name="Kellner H."/>
            <person name="Castanera R."/>
            <person name="Alfaro M."/>
            <person name="Ramirez L."/>
            <person name="Pisabarro A.G."/>
            <person name="Kuo A."/>
            <person name="Tritt A."/>
            <person name="Lipzen A."/>
            <person name="He G."/>
            <person name="Yan M."/>
            <person name="Ng V."/>
            <person name="Cullen D."/>
            <person name="Martin F."/>
            <person name="Rosso M.-N."/>
            <person name="Henrissat B."/>
            <person name="Hibbett D."/>
            <person name="Martinez A.T."/>
            <person name="Grigoriev I.V."/>
        </authorList>
    </citation>
    <scope>NUCLEOTIDE SEQUENCE</scope>
    <source>
        <strain evidence="2">AH 40177</strain>
    </source>
</reference>
<evidence type="ECO:0000256" key="1">
    <source>
        <dbReference type="SAM" id="Phobius"/>
    </source>
</evidence>
<sequence length="274" mass="31209">MLVHHTTLNYCSPVSFLQLKLSSLLAATLVVLGLVLANYYYRLSRRMTYETTAQVTHNILAILLHLVSFLALTYIACWLIYMKYSLASCLPADDYSQMALSVMAANGFALALGVVTYWFCEPSEIAARHAHYDGEVSVEELELYQSWAKPEFLIFVDASEFYLPAIEAAVNLRDFKTAAAREDYDSKIQTLRDKIGEYRAFYINAVETEAFGYDSYAKLMTLKRIIARSFIDLKTSNIIRPCIQPSDKDKLDGIFRKINEVSDLRGQFIAEFLF</sequence>
<dbReference type="Proteomes" id="UP000772434">
    <property type="component" value="Unassembled WGS sequence"/>
</dbReference>
<feature type="transmembrane region" description="Helical" evidence="1">
    <location>
        <begin position="20"/>
        <end position="41"/>
    </location>
</feature>
<evidence type="ECO:0000313" key="3">
    <source>
        <dbReference type="Proteomes" id="UP000772434"/>
    </source>
</evidence>
<dbReference type="EMBL" id="JADNRY010000045">
    <property type="protein sequence ID" value="KAF9069961.1"/>
    <property type="molecule type" value="Genomic_DNA"/>
</dbReference>
<feature type="transmembrane region" description="Helical" evidence="1">
    <location>
        <begin position="101"/>
        <end position="120"/>
    </location>
</feature>